<sequence length="229" mass="25159">MEIGGKIMPDIELKDVGNYVFNGLNMEICDEELLVVTGPNGAGKSTLLATIAGLVNYDGTVLFDGVSVDDTPTNKRKIGYLFQNLALFPHLNVASNIGYGMAVKGDRKTEIAQNVDELLGLMRIEHLRDRYPKNLSGGERQRVALARALAVSPAVLLLDEPFNSMDHGTCQCMRKEIRMIQKDLGITTVLVTHNPEEAEEMGDRIITIVGGKIRETETQCFCGSQNAYK</sequence>
<evidence type="ECO:0000256" key="8">
    <source>
        <dbReference type="ARBA" id="ARBA00023004"/>
    </source>
</evidence>
<evidence type="ECO:0000256" key="5">
    <source>
        <dbReference type="ARBA" id="ARBA00022505"/>
    </source>
</evidence>
<evidence type="ECO:0000256" key="7">
    <source>
        <dbReference type="ARBA" id="ARBA00022840"/>
    </source>
</evidence>
<evidence type="ECO:0000256" key="4">
    <source>
        <dbReference type="ARBA" id="ARBA00022496"/>
    </source>
</evidence>
<dbReference type="SMART" id="SM00382">
    <property type="entry name" value="AAA"/>
    <property type="match status" value="1"/>
</dbReference>
<dbReference type="InterPro" id="IPR003439">
    <property type="entry name" value="ABC_transporter-like_ATP-bd"/>
</dbReference>
<keyword evidence="2" id="KW-0813">Transport</keyword>
<keyword evidence="18" id="KW-0378">Hydrolase</keyword>
<dbReference type="InterPro" id="IPR015853">
    <property type="entry name" value="ABC_transpr_FbpC"/>
</dbReference>
<evidence type="ECO:0000256" key="14">
    <source>
        <dbReference type="ARBA" id="ARBA00041133"/>
    </source>
</evidence>
<organism evidence="18">
    <name type="scientific">Candidatus Methanogaster sp. ANME-2c ERB4</name>
    <dbReference type="NCBI Taxonomy" id="2759911"/>
    <lineage>
        <taxon>Archaea</taxon>
        <taxon>Methanobacteriati</taxon>
        <taxon>Methanobacteriota</taxon>
        <taxon>Stenosarchaea group</taxon>
        <taxon>Methanomicrobia</taxon>
        <taxon>Methanosarcinales</taxon>
        <taxon>ANME-2 cluster</taxon>
        <taxon>Candidatus Methanogasteraceae</taxon>
        <taxon>Candidatus Methanogaster</taxon>
    </lineage>
</organism>
<keyword evidence="3" id="KW-1003">Cell membrane</keyword>
<keyword evidence="4" id="KW-0410">Iron transport</keyword>
<dbReference type="EMBL" id="MT630899">
    <property type="protein sequence ID" value="QNO44065.1"/>
    <property type="molecule type" value="Genomic_DNA"/>
</dbReference>
<keyword evidence="7 18" id="KW-0067">ATP-binding</keyword>
<keyword evidence="8" id="KW-0408">Iron</keyword>
<evidence type="ECO:0000256" key="9">
    <source>
        <dbReference type="ARBA" id="ARBA00023065"/>
    </source>
</evidence>
<proteinExistence type="inferred from homology"/>
<accession>A0A7G9Y9U4</accession>
<reference evidence="18" key="1">
    <citation type="submission" date="2020-06" db="EMBL/GenBank/DDBJ databases">
        <title>Unique genomic features of the anaerobic methanotrophic archaea.</title>
        <authorList>
            <person name="Chadwick G.L."/>
            <person name="Skennerton C.T."/>
            <person name="Laso-Perez R."/>
            <person name="Leu A.O."/>
            <person name="Speth D.R."/>
            <person name="Yu H."/>
            <person name="Morgan-Lang C."/>
            <person name="Hatzenpichler R."/>
            <person name="Goudeau D."/>
            <person name="Malmstrom R."/>
            <person name="Brazelton W.J."/>
            <person name="Woyke T."/>
            <person name="Hallam S.J."/>
            <person name="Tyson G.W."/>
            <person name="Wegener G."/>
            <person name="Boetius A."/>
            <person name="Orphan V."/>
        </authorList>
    </citation>
    <scope>NUCLEOTIDE SEQUENCE</scope>
</reference>
<evidence type="ECO:0000313" key="17">
    <source>
        <dbReference type="EMBL" id="QNO44065.1"/>
    </source>
</evidence>
<evidence type="ECO:0000256" key="3">
    <source>
        <dbReference type="ARBA" id="ARBA00022475"/>
    </source>
</evidence>
<evidence type="ECO:0000313" key="18">
    <source>
        <dbReference type="EMBL" id="QNO44778.1"/>
    </source>
</evidence>
<evidence type="ECO:0000256" key="11">
    <source>
        <dbReference type="ARBA" id="ARBA00038307"/>
    </source>
</evidence>
<keyword evidence="6" id="KW-0547">Nucleotide-binding</keyword>
<protein>
    <recommendedName>
        <fullName evidence="14">Molybdate/tungstate import ATP-binding protein WtpC</fullName>
        <ecNumber evidence="13">7.3.2.6</ecNumber>
    </recommendedName>
</protein>
<evidence type="ECO:0000256" key="12">
    <source>
        <dbReference type="ARBA" id="ARBA00038781"/>
    </source>
</evidence>
<dbReference type="GO" id="GO:0005886">
    <property type="term" value="C:plasma membrane"/>
    <property type="evidence" value="ECO:0007669"/>
    <property type="project" value="UniProtKB-SubCell"/>
</dbReference>
<dbReference type="EMBL" id="MT631014">
    <property type="protein sequence ID" value="QNO44778.1"/>
    <property type="molecule type" value="Genomic_DNA"/>
</dbReference>
<dbReference type="SUPFAM" id="SSF52540">
    <property type="entry name" value="P-loop containing nucleoside triphosphate hydrolases"/>
    <property type="match status" value="1"/>
</dbReference>
<keyword evidence="10" id="KW-0472">Membrane</keyword>
<dbReference type="PANTHER" id="PTHR42781:SF4">
    <property type="entry name" value="SPERMIDINE_PUTRESCINE IMPORT ATP-BINDING PROTEIN POTA"/>
    <property type="match status" value="1"/>
</dbReference>
<dbReference type="EC" id="7.3.2.6" evidence="13"/>
<evidence type="ECO:0000259" key="16">
    <source>
        <dbReference type="PROSITE" id="PS50893"/>
    </source>
</evidence>
<dbReference type="PANTHER" id="PTHR42781">
    <property type="entry name" value="SPERMIDINE/PUTRESCINE IMPORT ATP-BINDING PROTEIN POTA"/>
    <property type="match status" value="1"/>
</dbReference>
<dbReference type="GO" id="GO:0015408">
    <property type="term" value="F:ABC-type ferric iron transporter activity"/>
    <property type="evidence" value="ECO:0007669"/>
    <property type="project" value="InterPro"/>
</dbReference>
<dbReference type="GO" id="GO:0005524">
    <property type="term" value="F:ATP binding"/>
    <property type="evidence" value="ECO:0007669"/>
    <property type="project" value="UniProtKB-KW"/>
</dbReference>
<comment type="similarity">
    <text evidence="11">Belongs to the ABC transporter superfamily. Sulfate/tungstate importer (TC 3.A.1.6) family.</text>
</comment>
<gene>
    <name evidence="18" type="primary">wtpC</name>
    <name evidence="17" type="ORF">GNJBODOC_00001</name>
    <name evidence="18" type="ORF">OBOHLNLJ_00003</name>
</gene>
<feature type="domain" description="ABC transporter" evidence="16">
    <location>
        <begin position="6"/>
        <end position="227"/>
    </location>
</feature>
<comment type="subcellular location">
    <subcellularLocation>
        <location evidence="1">Cell membrane</location>
        <topology evidence="1">Peripheral membrane protein</topology>
    </subcellularLocation>
</comment>
<dbReference type="Gene3D" id="3.40.50.300">
    <property type="entry name" value="P-loop containing nucleotide triphosphate hydrolases"/>
    <property type="match status" value="1"/>
</dbReference>
<evidence type="ECO:0000256" key="1">
    <source>
        <dbReference type="ARBA" id="ARBA00004202"/>
    </source>
</evidence>
<dbReference type="GO" id="GO:1901238">
    <property type="term" value="F:ABC-type tungstate transporter activity"/>
    <property type="evidence" value="ECO:0007669"/>
    <property type="project" value="UniProtKB-EC"/>
</dbReference>
<dbReference type="InterPro" id="IPR017871">
    <property type="entry name" value="ABC_transporter-like_CS"/>
</dbReference>
<comment type="catalytic activity">
    <reaction evidence="15">
        <text>tungstate(in) + ATP + H2O = tungstate(out) + ADP + phosphate + H(+)</text>
        <dbReference type="Rhea" id="RHEA:35027"/>
        <dbReference type="ChEBI" id="CHEBI:15377"/>
        <dbReference type="ChEBI" id="CHEBI:15378"/>
        <dbReference type="ChEBI" id="CHEBI:30616"/>
        <dbReference type="ChEBI" id="CHEBI:43474"/>
        <dbReference type="ChEBI" id="CHEBI:46502"/>
        <dbReference type="ChEBI" id="CHEBI:456216"/>
        <dbReference type="EC" id="7.3.2.6"/>
    </reaction>
</comment>
<evidence type="ECO:0000256" key="13">
    <source>
        <dbReference type="ARBA" id="ARBA00039025"/>
    </source>
</evidence>
<dbReference type="AlphaFoldDB" id="A0A7G9Y9U4"/>
<keyword evidence="9" id="KW-0406">Ion transport</keyword>
<dbReference type="InterPro" id="IPR050093">
    <property type="entry name" value="ABC_SmlMolc_Importer"/>
</dbReference>
<name>A0A7G9Y9U4_9EURY</name>
<evidence type="ECO:0000256" key="2">
    <source>
        <dbReference type="ARBA" id="ARBA00022448"/>
    </source>
</evidence>
<dbReference type="PROSITE" id="PS00211">
    <property type="entry name" value="ABC_TRANSPORTER_1"/>
    <property type="match status" value="1"/>
</dbReference>
<evidence type="ECO:0000256" key="15">
    <source>
        <dbReference type="ARBA" id="ARBA00047936"/>
    </source>
</evidence>
<dbReference type="PROSITE" id="PS50893">
    <property type="entry name" value="ABC_TRANSPORTER_2"/>
    <property type="match status" value="1"/>
</dbReference>
<dbReference type="GO" id="GO:0016887">
    <property type="term" value="F:ATP hydrolysis activity"/>
    <property type="evidence" value="ECO:0007669"/>
    <property type="project" value="InterPro"/>
</dbReference>
<comment type="subunit">
    <text evidence="12">The complex is composed of two ATP-binding proteins (WtpC), two transmembrane proteins (WtpB) and a solute-binding protein (WtpA).</text>
</comment>
<keyword evidence="5" id="KW-0500">Molybdenum</keyword>
<evidence type="ECO:0000256" key="6">
    <source>
        <dbReference type="ARBA" id="ARBA00022741"/>
    </source>
</evidence>
<dbReference type="Pfam" id="PF00005">
    <property type="entry name" value="ABC_tran"/>
    <property type="match status" value="1"/>
</dbReference>
<dbReference type="CDD" id="cd03259">
    <property type="entry name" value="ABC_Carb_Solutes_like"/>
    <property type="match status" value="1"/>
</dbReference>
<evidence type="ECO:0000256" key="10">
    <source>
        <dbReference type="ARBA" id="ARBA00023136"/>
    </source>
</evidence>
<dbReference type="InterPro" id="IPR027417">
    <property type="entry name" value="P-loop_NTPase"/>
</dbReference>
<dbReference type="InterPro" id="IPR003593">
    <property type="entry name" value="AAA+_ATPase"/>
</dbReference>